<evidence type="ECO:0000313" key="2">
    <source>
        <dbReference type="Proteomes" id="UP001164761"/>
    </source>
</evidence>
<dbReference type="Proteomes" id="UP001164761">
    <property type="component" value="Plasmid unnamed1"/>
</dbReference>
<gene>
    <name evidence="1" type="ORF">NZD89_28050</name>
</gene>
<keyword evidence="2" id="KW-1185">Reference proteome</keyword>
<evidence type="ECO:0000313" key="1">
    <source>
        <dbReference type="EMBL" id="WAH44903.1"/>
    </source>
</evidence>
<protein>
    <submittedName>
        <fullName evidence="1">Uncharacterized protein</fullName>
    </submittedName>
</protein>
<organism evidence="1 2">
    <name type="scientific">Alicyclobacillus fastidiosus</name>
    <dbReference type="NCBI Taxonomy" id="392011"/>
    <lineage>
        <taxon>Bacteria</taxon>
        <taxon>Bacillati</taxon>
        <taxon>Bacillota</taxon>
        <taxon>Bacilli</taxon>
        <taxon>Bacillales</taxon>
        <taxon>Alicyclobacillaceae</taxon>
        <taxon>Alicyclobacillus</taxon>
    </lineage>
</organism>
<accession>A0ABY6ZPK2</accession>
<name>A0ABY6ZPK2_9BACL</name>
<geneLocation type="plasmid" evidence="1 2">
    <name>unnamed1</name>
</geneLocation>
<dbReference type="RefSeq" id="WP_268008770.1">
    <property type="nucleotide sequence ID" value="NZ_BSUT01000003.1"/>
</dbReference>
<proteinExistence type="predicted"/>
<reference evidence="1" key="1">
    <citation type="submission" date="2022-08" db="EMBL/GenBank/DDBJ databases">
        <title>Alicyclobacillus fastidiosus DSM 17978, complete genome.</title>
        <authorList>
            <person name="Wang Q."/>
            <person name="Cai R."/>
            <person name="Wang Z."/>
        </authorList>
    </citation>
    <scope>NUCLEOTIDE SEQUENCE</scope>
    <source>
        <strain evidence="1">DSM 17978</strain>
        <plasmid evidence="1">unnamed1</plasmid>
    </source>
</reference>
<dbReference type="EMBL" id="CP104068">
    <property type="protein sequence ID" value="WAH44903.1"/>
    <property type="molecule type" value="Genomic_DNA"/>
</dbReference>
<keyword evidence="1" id="KW-0614">Plasmid</keyword>
<sequence>MDETTGQTVGAVTSTPATVQYANANAETDEFEAFITDGYENIGAPSNTVSVQWVGATVTASPTLLPINQSSTITATAQNKPSTDWLILFNESTGQVLGSTQGSTISTTQTESTAQTDAYLAYVSPSNDVSGAYVTSDPVSVDWYGVTLTATPVSLPVGEETQLTAATQNLPAGYVLDIEDQTTGKVLATGDLSQTTLTTTDTQSSPQTDTYIARIVQPPKTGYGLWAAVTSQADMYTTDNGWSDYDPSSSPNGTEVYENGKWIPEGDPNGDADVTSLVYDAQDGYTWAGTANSGVAYWDGTKWVNAGSPSDSSSIVQLVYNSTSGQIWAQTATGVSYWNGSTWVETTFPTWSGAEPAYLTTGPSNEMILVIQQWQDQAEIDVWNGTTWTIKDTMSFSGNIPGTWGINGVAYSNGQLYIIEHYETTHRGSASTVEQSFDNIYGTQFSTLSSTSAWTENNVSYQFDWNSYNGYYYDDLITGGSSGSGNINGTTRFIGTSPSGDIYIQVDGWIEGISQRGGGLIEAAPKQMPIYTWNGSTNVITGYQTELETENGEAESQWYAGQTLFYSLPHAFATDGLNDYVGWGANNYSGMESYDVTENFGDQDSYAPTGSAIGPTDNNVSSVVALAWNGNSSMDSAVPVPLQTSDPVSVTWYQWQLSLNADPTQLPAGSPTTLTATSSGAPSGAYIEIYDETTNTVVGTSPANATLYSTTYTENSPTTDQFVAYFIDQASGNQLQNSNTQDVEWTQIPLTLSDAEVYHTDAWLANLNAYNAEYQQTDPSLVRSLSDFWAGEQLDFKVLPSIKTIAQAQVTIEGLSMSPYAPDDPPVNFWGPVTIPLTLDSTTGYLEGNTDPTWQPWMQYIEDGTYQVEFYVKSDDNQVSTALASFTIDAPWVSGDDPRSYYHEHQTY</sequence>